<dbReference type="PROSITE" id="PS51820">
    <property type="entry name" value="PA14"/>
    <property type="match status" value="1"/>
</dbReference>
<dbReference type="EC" id="3.2.1.21" evidence="4"/>
<evidence type="ECO:0000256" key="3">
    <source>
        <dbReference type="ARBA" id="ARBA00005336"/>
    </source>
</evidence>
<dbReference type="SMART" id="SM01217">
    <property type="entry name" value="Fn3_like"/>
    <property type="match status" value="1"/>
</dbReference>
<dbReference type="SMART" id="SM00758">
    <property type="entry name" value="PA14"/>
    <property type="match status" value="1"/>
</dbReference>
<keyword evidence="7" id="KW-0119">Carbohydrate metabolism</keyword>
<keyword evidence="5" id="KW-0378">Hydrolase</keyword>
<evidence type="ECO:0000256" key="7">
    <source>
        <dbReference type="ARBA" id="ARBA00023277"/>
    </source>
</evidence>
<evidence type="ECO:0000313" key="12">
    <source>
        <dbReference type="Proteomes" id="UP001174936"/>
    </source>
</evidence>
<dbReference type="InterPro" id="IPR050288">
    <property type="entry name" value="Cellulose_deg_GH3"/>
</dbReference>
<comment type="caution">
    <text evidence="11">The sequence shown here is derived from an EMBL/GenBank/DDBJ whole genome shotgun (WGS) entry which is preliminary data.</text>
</comment>
<dbReference type="Proteomes" id="UP001174936">
    <property type="component" value="Unassembled WGS sequence"/>
</dbReference>
<dbReference type="InterPro" id="IPR036881">
    <property type="entry name" value="Glyco_hydro_3_C_sf"/>
</dbReference>
<comment type="similarity">
    <text evidence="3">Belongs to the glycosyl hydrolase 3 family.</text>
</comment>
<dbReference type="InterPro" id="IPR036962">
    <property type="entry name" value="Glyco_hydro_3_N_sf"/>
</dbReference>
<dbReference type="InterPro" id="IPR037524">
    <property type="entry name" value="PA14/GLEYA"/>
</dbReference>
<dbReference type="Pfam" id="PF00933">
    <property type="entry name" value="Glyco_hydro_3"/>
    <property type="match status" value="1"/>
</dbReference>
<dbReference type="InterPro" id="IPR001764">
    <property type="entry name" value="Glyco_hydro_3_N"/>
</dbReference>
<dbReference type="EMBL" id="JAULSV010000001">
    <property type="protein sequence ID" value="KAK0654902.1"/>
    <property type="molecule type" value="Genomic_DNA"/>
</dbReference>
<dbReference type="SUPFAM" id="SSF51445">
    <property type="entry name" value="(Trans)glycosidases"/>
    <property type="match status" value="1"/>
</dbReference>
<organism evidence="11 12">
    <name type="scientific">Cercophora newfieldiana</name>
    <dbReference type="NCBI Taxonomy" id="92897"/>
    <lineage>
        <taxon>Eukaryota</taxon>
        <taxon>Fungi</taxon>
        <taxon>Dikarya</taxon>
        <taxon>Ascomycota</taxon>
        <taxon>Pezizomycotina</taxon>
        <taxon>Sordariomycetes</taxon>
        <taxon>Sordariomycetidae</taxon>
        <taxon>Sordariales</taxon>
        <taxon>Lasiosphaeriaceae</taxon>
        <taxon>Cercophora</taxon>
    </lineage>
</organism>
<dbReference type="PANTHER" id="PTHR42715:SF10">
    <property type="entry name" value="BETA-GLUCOSIDASE"/>
    <property type="match status" value="1"/>
</dbReference>
<evidence type="ECO:0000256" key="8">
    <source>
        <dbReference type="ARBA" id="ARBA00023295"/>
    </source>
</evidence>
<feature type="domain" description="PA14" evidence="10">
    <location>
        <begin position="407"/>
        <end position="562"/>
    </location>
</feature>
<dbReference type="PRINTS" id="PR00133">
    <property type="entry name" value="GLHYDRLASE3"/>
</dbReference>
<reference evidence="11" key="1">
    <citation type="submission" date="2023-06" db="EMBL/GenBank/DDBJ databases">
        <title>Genome-scale phylogeny and comparative genomics of the fungal order Sordariales.</title>
        <authorList>
            <consortium name="Lawrence Berkeley National Laboratory"/>
            <person name="Hensen N."/>
            <person name="Bonometti L."/>
            <person name="Westerberg I."/>
            <person name="Brannstrom I.O."/>
            <person name="Guillou S."/>
            <person name="Cros-Aarteil S."/>
            <person name="Calhoun S."/>
            <person name="Haridas S."/>
            <person name="Kuo A."/>
            <person name="Mondo S."/>
            <person name="Pangilinan J."/>
            <person name="Riley R."/>
            <person name="Labutti K."/>
            <person name="Andreopoulos B."/>
            <person name="Lipzen A."/>
            <person name="Chen C."/>
            <person name="Yanf M."/>
            <person name="Daum C."/>
            <person name="Ng V."/>
            <person name="Clum A."/>
            <person name="Steindorff A."/>
            <person name="Ohm R."/>
            <person name="Martin F."/>
            <person name="Silar P."/>
            <person name="Natvig D."/>
            <person name="Lalanne C."/>
            <person name="Gautier V."/>
            <person name="Ament-Velasquez S.L."/>
            <person name="Kruys A."/>
            <person name="Hutchinson M.I."/>
            <person name="Powell A.J."/>
            <person name="Barry K."/>
            <person name="Miller A.N."/>
            <person name="Grigoriev I.V."/>
            <person name="Debuchy R."/>
            <person name="Gladieux P."/>
            <person name="Thoren M.H."/>
            <person name="Johannesson H."/>
        </authorList>
    </citation>
    <scope>NUCLEOTIDE SEQUENCE</scope>
    <source>
        <strain evidence="11">SMH2532-1</strain>
    </source>
</reference>
<keyword evidence="9" id="KW-0624">Polysaccharide degradation</keyword>
<dbReference type="GO" id="GO:0000272">
    <property type="term" value="P:polysaccharide catabolic process"/>
    <property type="evidence" value="ECO:0007669"/>
    <property type="project" value="UniProtKB-KW"/>
</dbReference>
<dbReference type="InterPro" id="IPR002772">
    <property type="entry name" value="Glyco_hydro_3_C"/>
</dbReference>
<dbReference type="Pfam" id="PF07691">
    <property type="entry name" value="PA14"/>
    <property type="match status" value="1"/>
</dbReference>
<comment type="catalytic activity">
    <reaction evidence="1">
        <text>Hydrolysis of terminal, non-reducing beta-D-glucosyl residues with release of beta-D-glucose.</text>
        <dbReference type="EC" id="3.2.1.21"/>
    </reaction>
</comment>
<protein>
    <recommendedName>
        <fullName evidence="4">beta-glucosidase</fullName>
        <ecNumber evidence="4">3.2.1.21</ecNumber>
    </recommendedName>
</protein>
<name>A0AA39YLQ1_9PEZI</name>
<evidence type="ECO:0000256" key="1">
    <source>
        <dbReference type="ARBA" id="ARBA00000448"/>
    </source>
</evidence>
<dbReference type="Pfam" id="PF01915">
    <property type="entry name" value="Glyco_hydro_3_C"/>
    <property type="match status" value="1"/>
</dbReference>
<evidence type="ECO:0000256" key="2">
    <source>
        <dbReference type="ARBA" id="ARBA00004987"/>
    </source>
</evidence>
<dbReference type="SUPFAM" id="SSF52279">
    <property type="entry name" value="Beta-D-glucan exohydrolase, C-terminal domain"/>
    <property type="match status" value="1"/>
</dbReference>
<sequence length="835" mass="90856">MSLTTDSKTSVELLLSQLTLEEKVSLLSGHRFNATPGVPRLGIPPIQVADSINGIRPSDPSSDETTACFPSTTCLASTWDVELLGRLGEQLARQAKLKGAQVVLGPTINIHRDPRGGRNFECFSEDPLLSGQLAGAIVNGIQKHGVGACPKHFVCNDSETLRHFYDVAESPHGRTLREIYLAAWQHLLRVSDPVAIMLAYNKVDGFFCSENKTLVTGILRETWGYQGATISDWFAVHSTVEPIRAGLDLEMPFPINRGRKLLEAVREGLVTEEELDARVANLLRLRDRIKSSHQDAAEQPELSEEVSNLAYELASSGIVLLKNDHNILSLDPFQTSTIAVIGEFATNPPVTGGGSASCKPQYTQNPLALLQSAFTTANPDSQVYHAPGVRTNAIIPVVPTSLLTSSSGNPGVTVSYYNPNSTTPIHTTTLSTPHISMLGPPYDPPTLSPLGSHLTLTTTLTPPTTGTHTLAVRHTGSFTLCIDSTPVLSAPEPAITTSDYLFHPALYESRIQLPMKSGTPYAIHLTMSARAELMSHGEPTPYGLTLCFEEGYDTDTAISSAVEAASKSDITVIFAGRSEQHESEGFDMEGIQLPGHQARMIKEVSKVSKKTVVVLYCGNPVEVESWIDDVDGVICAHFPGQEGGRAVADVLMGAVNPSGKLATTWWKGLERSGSFGWFPAKQGEVMKYGEGVAVGYRKGMEGVRWGFGFGLAYTEFWYGELRVEVDEGKGVLRCAVRVENKGQREGSEVVQVYVVPVQEGVEVWRPERELKGFTKVLLGAGESRRVELEINLKVACSYWDEGERCWRMEMGTYWVQVGDLTGSFVVAGAAKWNHL</sequence>
<dbReference type="InterPro" id="IPR017853">
    <property type="entry name" value="GH"/>
</dbReference>
<dbReference type="PANTHER" id="PTHR42715">
    <property type="entry name" value="BETA-GLUCOSIDASE"/>
    <property type="match status" value="1"/>
</dbReference>
<dbReference type="Gene3D" id="2.60.40.10">
    <property type="entry name" value="Immunoglobulins"/>
    <property type="match status" value="1"/>
</dbReference>
<evidence type="ECO:0000256" key="4">
    <source>
        <dbReference type="ARBA" id="ARBA00012744"/>
    </source>
</evidence>
<keyword evidence="12" id="KW-1185">Reference proteome</keyword>
<dbReference type="InterPro" id="IPR026891">
    <property type="entry name" value="Fn3-like"/>
</dbReference>
<dbReference type="Gene3D" id="3.20.20.300">
    <property type="entry name" value="Glycoside hydrolase, family 3, N-terminal domain"/>
    <property type="match status" value="1"/>
</dbReference>
<accession>A0AA39YLQ1</accession>
<dbReference type="AlphaFoldDB" id="A0AA39YLQ1"/>
<keyword evidence="8" id="KW-0326">Glycosidase</keyword>
<dbReference type="InterPro" id="IPR011658">
    <property type="entry name" value="PA14_dom"/>
</dbReference>
<comment type="pathway">
    <text evidence="2">Glycan metabolism; cellulose degradation.</text>
</comment>
<dbReference type="Gene3D" id="2.60.120.260">
    <property type="entry name" value="Galactose-binding domain-like"/>
    <property type="match status" value="1"/>
</dbReference>
<dbReference type="GO" id="GO:0008422">
    <property type="term" value="F:beta-glucosidase activity"/>
    <property type="evidence" value="ECO:0007669"/>
    <property type="project" value="UniProtKB-EC"/>
</dbReference>
<dbReference type="Pfam" id="PF14310">
    <property type="entry name" value="Fn3-like"/>
    <property type="match status" value="1"/>
</dbReference>
<evidence type="ECO:0000256" key="9">
    <source>
        <dbReference type="ARBA" id="ARBA00023326"/>
    </source>
</evidence>
<evidence type="ECO:0000259" key="10">
    <source>
        <dbReference type="PROSITE" id="PS51820"/>
    </source>
</evidence>
<evidence type="ECO:0000256" key="5">
    <source>
        <dbReference type="ARBA" id="ARBA00022801"/>
    </source>
</evidence>
<evidence type="ECO:0000313" key="11">
    <source>
        <dbReference type="EMBL" id="KAK0654902.1"/>
    </source>
</evidence>
<evidence type="ECO:0000256" key="6">
    <source>
        <dbReference type="ARBA" id="ARBA00023180"/>
    </source>
</evidence>
<gene>
    <name evidence="11" type="ORF">B0T16DRAFT_316720</name>
</gene>
<proteinExistence type="inferred from homology"/>
<dbReference type="InterPro" id="IPR013783">
    <property type="entry name" value="Ig-like_fold"/>
</dbReference>
<dbReference type="Gene3D" id="3.40.50.1700">
    <property type="entry name" value="Glycoside hydrolase family 3 C-terminal domain"/>
    <property type="match status" value="1"/>
</dbReference>
<keyword evidence="6" id="KW-0325">Glycoprotein</keyword>